<dbReference type="Proteomes" id="UP001178148">
    <property type="component" value="Unassembled WGS sequence"/>
</dbReference>
<dbReference type="PANTHER" id="PTHR24074">
    <property type="entry name" value="CO-CHAPERONE PROTEIN DJLA"/>
    <property type="match status" value="1"/>
</dbReference>
<keyword evidence="2" id="KW-0472">Membrane</keyword>
<dbReference type="InterPro" id="IPR050817">
    <property type="entry name" value="DjlA_DnaK_co-chaperone"/>
</dbReference>
<gene>
    <name evidence="4" type="primary">djlA</name>
    <name evidence="4" type="ORF">QS748_04940</name>
</gene>
<dbReference type="InterPro" id="IPR001623">
    <property type="entry name" value="DnaJ_domain"/>
</dbReference>
<dbReference type="Pfam" id="PF05099">
    <property type="entry name" value="TerB"/>
    <property type="match status" value="1"/>
</dbReference>
<dbReference type="CDD" id="cd06257">
    <property type="entry name" value="DnaJ"/>
    <property type="match status" value="1"/>
</dbReference>
<dbReference type="PROSITE" id="PS50076">
    <property type="entry name" value="DNAJ_2"/>
    <property type="match status" value="1"/>
</dbReference>
<evidence type="ECO:0000256" key="1">
    <source>
        <dbReference type="ARBA" id="ARBA00023186"/>
    </source>
</evidence>
<dbReference type="SUPFAM" id="SSF158682">
    <property type="entry name" value="TerB-like"/>
    <property type="match status" value="1"/>
</dbReference>
<dbReference type="Gene3D" id="1.10.287.110">
    <property type="entry name" value="DnaJ domain"/>
    <property type="match status" value="1"/>
</dbReference>
<evidence type="ECO:0000259" key="3">
    <source>
        <dbReference type="PROSITE" id="PS50076"/>
    </source>
</evidence>
<dbReference type="InterPro" id="IPR029024">
    <property type="entry name" value="TerB-like"/>
</dbReference>
<sequence length="268" mass="30387">MTTILAGMFLGLMFGGLYGAVLGGFLGAWINKSRLELNTSHTQYSGFNRQRVQSVFFDATFLVMGRMAKADGRVSEDEIKTASSIMNGMRLSTVQRRAAIELFNRGKELNVDIEVPLQSLLQVRSSSTLIPVFLEIQLQAAYADGSLTQAERAVFRQICGLLNVSSIGFELLHKRFLAQKTFYERGYHTHFRQPDSINELRHAYDVLGVEKTATDAEIKKAYRKLMNQHHPDKLVAKGLPEEMMQVAKQKTQEIRGAYDKIKEHRKKR</sequence>
<keyword evidence="2" id="KW-1133">Transmembrane helix</keyword>
<dbReference type="CDD" id="cd07316">
    <property type="entry name" value="terB_like_DjlA"/>
    <property type="match status" value="1"/>
</dbReference>
<organism evidence="4 5">
    <name type="scientific">Candidatus Endonucleibacter bathymodioli</name>
    <dbReference type="NCBI Taxonomy" id="539814"/>
    <lineage>
        <taxon>Bacteria</taxon>
        <taxon>Pseudomonadati</taxon>
        <taxon>Pseudomonadota</taxon>
        <taxon>Gammaproteobacteria</taxon>
        <taxon>Oceanospirillales</taxon>
        <taxon>Endozoicomonadaceae</taxon>
        <taxon>Candidatus Endonucleibacter</taxon>
    </lineage>
</organism>
<dbReference type="EMBL" id="JASXSV010000005">
    <property type="protein sequence ID" value="MDP0588555.1"/>
    <property type="molecule type" value="Genomic_DNA"/>
</dbReference>
<dbReference type="AlphaFoldDB" id="A0AA90SSG7"/>
<name>A0AA90SSG7_9GAMM</name>
<dbReference type="InterPro" id="IPR036869">
    <property type="entry name" value="J_dom_sf"/>
</dbReference>
<dbReference type="Pfam" id="PF00226">
    <property type="entry name" value="DnaJ"/>
    <property type="match status" value="1"/>
</dbReference>
<reference evidence="4 5" key="1">
    <citation type="journal article" date="2023" name="bioRxiv">
        <title>An intranuclear bacterial parasite of deep-sea mussels expresses apoptosis inhibitors acquired from its host.</title>
        <authorList>
            <person name="Gonzalez Porras M.A."/>
            <person name="Assie A."/>
            <person name="Tietjen M."/>
            <person name="Violette M."/>
            <person name="Kleiner M."/>
            <person name="Gruber-Vodicka H."/>
            <person name="Dubilier N."/>
            <person name="Leisch N."/>
        </authorList>
    </citation>
    <scope>NUCLEOTIDE SEQUENCE [LARGE SCALE GENOMIC DNA]</scope>
    <source>
        <strain evidence="4">IAP13</strain>
    </source>
</reference>
<keyword evidence="2" id="KW-0812">Transmembrane</keyword>
<protein>
    <submittedName>
        <fullName evidence="4">Co-chaperone DjlA</fullName>
    </submittedName>
</protein>
<proteinExistence type="predicted"/>
<feature type="transmembrane region" description="Helical" evidence="2">
    <location>
        <begin position="6"/>
        <end position="30"/>
    </location>
</feature>
<dbReference type="InterPro" id="IPR007791">
    <property type="entry name" value="DjlA_N"/>
</dbReference>
<dbReference type="PRINTS" id="PR00625">
    <property type="entry name" value="JDOMAIN"/>
</dbReference>
<accession>A0AA90SSG7</accession>
<dbReference type="SMART" id="SM00271">
    <property type="entry name" value="DnaJ"/>
    <property type="match status" value="1"/>
</dbReference>
<dbReference type="SUPFAM" id="SSF46565">
    <property type="entry name" value="Chaperone J-domain"/>
    <property type="match status" value="1"/>
</dbReference>
<keyword evidence="5" id="KW-1185">Reference proteome</keyword>
<keyword evidence="1" id="KW-0143">Chaperone</keyword>
<evidence type="ECO:0000256" key="2">
    <source>
        <dbReference type="SAM" id="Phobius"/>
    </source>
</evidence>
<dbReference type="Gene3D" id="1.10.3680.10">
    <property type="entry name" value="TerB-like"/>
    <property type="match status" value="1"/>
</dbReference>
<evidence type="ECO:0000313" key="5">
    <source>
        <dbReference type="Proteomes" id="UP001178148"/>
    </source>
</evidence>
<feature type="domain" description="J" evidence="3">
    <location>
        <begin position="202"/>
        <end position="268"/>
    </location>
</feature>
<comment type="caution">
    <text evidence="4">The sequence shown here is derived from an EMBL/GenBank/DDBJ whole genome shotgun (WGS) entry which is preliminary data.</text>
</comment>
<dbReference type="NCBIfam" id="NF006948">
    <property type="entry name" value="PRK09430.1"/>
    <property type="match status" value="1"/>
</dbReference>
<evidence type="ECO:0000313" key="4">
    <source>
        <dbReference type="EMBL" id="MDP0588555.1"/>
    </source>
</evidence>